<accession>X1M8C2</accession>
<comment type="caution">
    <text evidence="2">The sequence shown here is derived from an EMBL/GenBank/DDBJ whole genome shotgun (WGS) entry which is preliminary data.</text>
</comment>
<name>X1M8C2_9ZZZZ</name>
<dbReference type="PANTHER" id="PTHR42722:SF1">
    <property type="entry name" value="VALINE DEHYDROGENASE"/>
    <property type="match status" value="1"/>
</dbReference>
<organism evidence="2">
    <name type="scientific">marine sediment metagenome</name>
    <dbReference type="NCBI Taxonomy" id="412755"/>
    <lineage>
        <taxon>unclassified sequences</taxon>
        <taxon>metagenomes</taxon>
        <taxon>ecological metagenomes</taxon>
    </lineage>
</organism>
<reference evidence="2" key="1">
    <citation type="journal article" date="2014" name="Front. Microbiol.">
        <title>High frequency of phylogenetically diverse reductive dehalogenase-homologous genes in deep subseafloor sedimentary metagenomes.</title>
        <authorList>
            <person name="Kawai M."/>
            <person name="Futagami T."/>
            <person name="Toyoda A."/>
            <person name="Takaki Y."/>
            <person name="Nishi S."/>
            <person name="Hori S."/>
            <person name="Arai W."/>
            <person name="Tsubouchi T."/>
            <person name="Morono Y."/>
            <person name="Uchiyama I."/>
            <person name="Ito T."/>
            <person name="Fujiyama A."/>
            <person name="Inagaki F."/>
            <person name="Takami H."/>
        </authorList>
    </citation>
    <scope>NUCLEOTIDE SEQUENCE</scope>
    <source>
        <strain evidence="2">Expedition CK06-06</strain>
    </source>
</reference>
<dbReference type="InterPro" id="IPR016211">
    <property type="entry name" value="Glu/Phe/Leu/Val/Trp_DH_bac/arc"/>
</dbReference>
<dbReference type="SUPFAM" id="SSF51735">
    <property type="entry name" value="NAD(P)-binding Rossmann-fold domains"/>
    <property type="match status" value="1"/>
</dbReference>
<feature type="domain" description="Glutamate/phenylalanine/leucine/valine/L-tryptophan dehydrogenase C-terminal" evidence="1">
    <location>
        <begin position="1"/>
        <end position="179"/>
    </location>
</feature>
<dbReference type="Pfam" id="PF00208">
    <property type="entry name" value="ELFV_dehydrog"/>
    <property type="match status" value="1"/>
</dbReference>
<dbReference type="PANTHER" id="PTHR42722">
    <property type="entry name" value="LEUCINE DEHYDROGENASE"/>
    <property type="match status" value="1"/>
</dbReference>
<dbReference type="SMART" id="SM00839">
    <property type="entry name" value="ELFV_dehydrog"/>
    <property type="match status" value="1"/>
</dbReference>
<gene>
    <name evidence="2" type="ORF">S06H3_18347</name>
</gene>
<evidence type="ECO:0000259" key="1">
    <source>
        <dbReference type="SMART" id="SM00839"/>
    </source>
</evidence>
<sequence>MGHVGYPLAEYLLDDGARLIVTDVDLVKVHKLQDKYGADLVKYVVPDEIYAVDADVFSPCAMGGIITEDRIPRFKFKIIIGSANNQLKATSKEEEIELAKKLYDAGILFAVGWAHNNGGVIAAALLWQLQEEATEEQLWPRIELPCKTNFRKLLEEAMETGKTPTELVYDKVETMVYSGAGFGR</sequence>
<dbReference type="GO" id="GO:0006520">
    <property type="term" value="P:amino acid metabolic process"/>
    <property type="evidence" value="ECO:0007669"/>
    <property type="project" value="InterPro"/>
</dbReference>
<evidence type="ECO:0000313" key="2">
    <source>
        <dbReference type="EMBL" id="GAI14346.1"/>
    </source>
</evidence>
<protein>
    <recommendedName>
        <fullName evidence="1">Glutamate/phenylalanine/leucine/valine/L-tryptophan dehydrogenase C-terminal domain-containing protein</fullName>
    </recommendedName>
</protein>
<dbReference type="EMBL" id="BARV01009265">
    <property type="protein sequence ID" value="GAI14346.1"/>
    <property type="molecule type" value="Genomic_DNA"/>
</dbReference>
<dbReference type="Gene3D" id="3.40.50.720">
    <property type="entry name" value="NAD(P)-binding Rossmann-like Domain"/>
    <property type="match status" value="1"/>
</dbReference>
<dbReference type="AlphaFoldDB" id="X1M8C2"/>
<proteinExistence type="predicted"/>
<dbReference type="GO" id="GO:0016639">
    <property type="term" value="F:oxidoreductase activity, acting on the CH-NH2 group of donors, NAD or NADP as acceptor"/>
    <property type="evidence" value="ECO:0007669"/>
    <property type="project" value="InterPro"/>
</dbReference>
<dbReference type="InterPro" id="IPR036291">
    <property type="entry name" value="NAD(P)-bd_dom_sf"/>
</dbReference>
<dbReference type="InterPro" id="IPR006096">
    <property type="entry name" value="Glu/Leu/Phe/Val/Trp_DH_C"/>
</dbReference>